<keyword evidence="1" id="KW-0175">Coiled coil</keyword>
<dbReference type="GO" id="GO:0032259">
    <property type="term" value="P:methylation"/>
    <property type="evidence" value="ECO:0007669"/>
    <property type="project" value="UniProtKB-KW"/>
</dbReference>
<sequence length="352" mass="40546">MTFISYAQNYEDVILYRALGDIGAGFYIDVGAQDPVVDSVTKAFYERGWRGINIEPIDYWFNKLIADRPQDQNLKVAAAAENGILQFYEVVDTGMSTFNATFASKHSLAGFTIRECQVPARRLDKICDELNVTVVHFLKIDVEGAERAVLAGIDLTRIRPWVILLESTEPNSTVPTYEQWEDLLTSRGYEFACFDGLNRYYLADERKAPLKEILSKPPNYFDHFIRHSEWLAGQQVQKLEAEATRTQKRVEELENEVAKLQIESGDLREKLKIIQEHVACLEKSLFESRVDLQVVEKELAEAKKMASHFRQSLEVRELELKAVYSSLSWRITEPLRRANLFVKQSVRTIEKR</sequence>
<dbReference type="PANTHER" id="PTHR34009">
    <property type="entry name" value="PROTEIN STAR"/>
    <property type="match status" value="1"/>
</dbReference>
<name>A0A7X6DPI3_9BACT</name>
<feature type="coiled-coil region" evidence="1">
    <location>
        <begin position="236"/>
        <end position="270"/>
    </location>
</feature>
<dbReference type="EMBL" id="VTOW01000002">
    <property type="protein sequence ID" value="NKE70965.1"/>
    <property type="molecule type" value="Genomic_DNA"/>
</dbReference>
<evidence type="ECO:0000259" key="2">
    <source>
        <dbReference type="Pfam" id="PF05050"/>
    </source>
</evidence>
<dbReference type="GO" id="GO:0016197">
    <property type="term" value="P:endosomal transport"/>
    <property type="evidence" value="ECO:0007669"/>
    <property type="project" value="TreeGrafter"/>
</dbReference>
<dbReference type="AlphaFoldDB" id="A0A7X6DPI3"/>
<dbReference type="GO" id="GO:0006888">
    <property type="term" value="P:endoplasmic reticulum to Golgi vesicle-mediated transport"/>
    <property type="evidence" value="ECO:0007669"/>
    <property type="project" value="TreeGrafter"/>
</dbReference>
<dbReference type="GO" id="GO:0008168">
    <property type="term" value="F:methyltransferase activity"/>
    <property type="evidence" value="ECO:0007669"/>
    <property type="project" value="UniProtKB-KW"/>
</dbReference>
<feature type="domain" description="Methyltransferase FkbM" evidence="2">
    <location>
        <begin position="29"/>
        <end position="191"/>
    </location>
</feature>
<dbReference type="Proteomes" id="UP000534783">
    <property type="component" value="Unassembled WGS sequence"/>
</dbReference>
<dbReference type="InterPro" id="IPR006342">
    <property type="entry name" value="FkbM_mtfrase"/>
</dbReference>
<dbReference type="GO" id="GO:0005886">
    <property type="term" value="C:plasma membrane"/>
    <property type="evidence" value="ECO:0007669"/>
    <property type="project" value="TreeGrafter"/>
</dbReference>
<accession>A0A7X6DPI3</accession>
<organism evidence="3 4">
    <name type="scientific">Candidatus Manganitrophus noduliformans</name>
    <dbReference type="NCBI Taxonomy" id="2606439"/>
    <lineage>
        <taxon>Bacteria</taxon>
        <taxon>Pseudomonadati</taxon>
        <taxon>Nitrospirota</taxon>
        <taxon>Nitrospiria</taxon>
        <taxon>Candidatus Troglogloeales</taxon>
        <taxon>Candidatus Manganitrophaceae</taxon>
        <taxon>Candidatus Manganitrophus</taxon>
    </lineage>
</organism>
<gene>
    <name evidence="3" type="ORF">MNODULE_09470</name>
</gene>
<dbReference type="NCBIfam" id="TIGR01444">
    <property type="entry name" value="fkbM_fam"/>
    <property type="match status" value="1"/>
</dbReference>
<dbReference type="GO" id="GO:0005737">
    <property type="term" value="C:cytoplasm"/>
    <property type="evidence" value="ECO:0007669"/>
    <property type="project" value="GOC"/>
</dbReference>
<dbReference type="Gene3D" id="3.40.50.150">
    <property type="entry name" value="Vaccinia Virus protein VP39"/>
    <property type="match status" value="1"/>
</dbReference>
<evidence type="ECO:0000313" key="3">
    <source>
        <dbReference type="EMBL" id="NKE70965.1"/>
    </source>
</evidence>
<keyword evidence="3" id="KW-0489">Methyltransferase</keyword>
<keyword evidence="4" id="KW-1185">Reference proteome</keyword>
<keyword evidence="3" id="KW-0808">Transferase</keyword>
<comment type="caution">
    <text evidence="3">The sequence shown here is derived from an EMBL/GenBank/DDBJ whole genome shotgun (WGS) entry which is preliminary data.</text>
</comment>
<protein>
    <submittedName>
        <fullName evidence="3">FkbM family methyltransferase</fullName>
    </submittedName>
</protein>
<dbReference type="InterPro" id="IPR053202">
    <property type="entry name" value="EGF_Rcpt_Signaling_Reg"/>
</dbReference>
<proteinExistence type="predicted"/>
<dbReference type="InterPro" id="IPR029063">
    <property type="entry name" value="SAM-dependent_MTases_sf"/>
</dbReference>
<dbReference type="PANTHER" id="PTHR34009:SF2">
    <property type="entry name" value="PROTEIN STAR"/>
    <property type="match status" value="1"/>
</dbReference>
<dbReference type="Pfam" id="PF05050">
    <property type="entry name" value="Methyltransf_21"/>
    <property type="match status" value="1"/>
</dbReference>
<reference evidence="3 4" key="1">
    <citation type="journal article" date="2020" name="Nature">
        <title>Bacterial chemolithoautotrophy via manganese oxidation.</title>
        <authorList>
            <person name="Yu H."/>
            <person name="Leadbetter J.R."/>
        </authorList>
    </citation>
    <scope>NUCLEOTIDE SEQUENCE [LARGE SCALE GENOMIC DNA]</scope>
    <source>
        <strain evidence="3 4">Mn-1</strain>
    </source>
</reference>
<evidence type="ECO:0000313" key="4">
    <source>
        <dbReference type="Proteomes" id="UP000534783"/>
    </source>
</evidence>
<evidence type="ECO:0000256" key="1">
    <source>
        <dbReference type="SAM" id="Coils"/>
    </source>
</evidence>
<dbReference type="SUPFAM" id="SSF53335">
    <property type="entry name" value="S-adenosyl-L-methionine-dependent methyltransferases"/>
    <property type="match status" value="1"/>
</dbReference>
<dbReference type="RefSeq" id="WP_168059310.1">
    <property type="nucleotide sequence ID" value="NZ_VTOW01000002.1"/>
</dbReference>